<comment type="similarity">
    <text evidence="1">Belongs to the ATP-dependent AMP-binding enzyme family.</text>
</comment>
<evidence type="ECO:0000259" key="3">
    <source>
        <dbReference type="Pfam" id="PF00501"/>
    </source>
</evidence>
<dbReference type="FunFam" id="3.30.300.30:FF:000007">
    <property type="entry name" value="4-coumarate--CoA ligase 2"/>
    <property type="match status" value="1"/>
</dbReference>
<feature type="domain" description="AMP-dependent synthetase/ligase" evidence="3">
    <location>
        <begin position="40"/>
        <end position="321"/>
    </location>
</feature>
<dbReference type="InterPro" id="IPR020845">
    <property type="entry name" value="AMP-binding_CS"/>
</dbReference>
<evidence type="ECO:0008006" key="7">
    <source>
        <dbReference type="Google" id="ProtNLM"/>
    </source>
</evidence>
<sequence>MTFRSLRPDVPYPPLSQPLSITEYVFSLLRKSPVASSLGETDALINATTGQRLKYADLISQVDALAAHLQSRTPLRRGDSAFVLAPSSLAVPVVYLALMKLGVVVSPANPLSTESEVAHEIDLCRPRIAFAISPLAGKIPRLELGTVLLDSKEFASILNRPGTAGGVKVDQSDSAAILYSSGTTGKMKGVLITHRNLIALVGGYYHIQPQREAGAQHPVLLVTTPMFHVFGFSMVLRSLALGDTLTFLERFTFEDMLKTVEKYRVTYIPVSPPLVVAMAKSDLVSKYDLSSLQGLACGGAPLGKDVAEKFRAKFPNVEISQLSLLLSRAYVGDPAATAATFSGDWLKTGDLCYFDDEGFLYIVDRIKELIKYKAYQVPPAELEHILLSIPAVADAAVIPYPDEEAGEIPMAFVVRKPNCNITADEIMGFVAKKVAPYKKIRKVAFIDAIPKNPSGKILRRELVNQAMTMGRSKL</sequence>
<dbReference type="InterPro" id="IPR042099">
    <property type="entry name" value="ANL_N_sf"/>
</dbReference>
<organism evidence="5 6">
    <name type="scientific">Kalanchoe fedtschenkoi</name>
    <name type="common">Lavender scallops</name>
    <name type="synonym">South American air plant</name>
    <dbReference type="NCBI Taxonomy" id="63787"/>
    <lineage>
        <taxon>Eukaryota</taxon>
        <taxon>Viridiplantae</taxon>
        <taxon>Streptophyta</taxon>
        <taxon>Embryophyta</taxon>
        <taxon>Tracheophyta</taxon>
        <taxon>Spermatophyta</taxon>
        <taxon>Magnoliopsida</taxon>
        <taxon>eudicotyledons</taxon>
        <taxon>Gunneridae</taxon>
        <taxon>Pentapetalae</taxon>
        <taxon>Saxifragales</taxon>
        <taxon>Crassulaceae</taxon>
        <taxon>Kalanchoe</taxon>
    </lineage>
</organism>
<evidence type="ECO:0000313" key="6">
    <source>
        <dbReference type="Proteomes" id="UP000594263"/>
    </source>
</evidence>
<dbReference type="InterPro" id="IPR045851">
    <property type="entry name" value="AMP-bd_C_sf"/>
</dbReference>
<feature type="domain" description="AMP-binding enzyme C-terminal" evidence="4">
    <location>
        <begin position="381"/>
        <end position="456"/>
    </location>
</feature>
<protein>
    <recommendedName>
        <fullName evidence="7">4-coumarate--CoA ligase</fullName>
    </recommendedName>
</protein>
<evidence type="ECO:0000256" key="2">
    <source>
        <dbReference type="ARBA" id="ARBA00022598"/>
    </source>
</evidence>
<keyword evidence="6" id="KW-1185">Reference proteome</keyword>
<dbReference type="Proteomes" id="UP000594263">
    <property type="component" value="Unplaced"/>
</dbReference>
<dbReference type="GO" id="GO:0016405">
    <property type="term" value="F:CoA-ligase activity"/>
    <property type="evidence" value="ECO:0007669"/>
    <property type="project" value="TreeGrafter"/>
</dbReference>
<name>A0A7N0UTJ8_KALFE</name>
<dbReference type="PROSITE" id="PS00455">
    <property type="entry name" value="AMP_BINDING"/>
    <property type="match status" value="1"/>
</dbReference>
<dbReference type="Gene3D" id="3.30.300.30">
    <property type="match status" value="1"/>
</dbReference>
<proteinExistence type="inferred from homology"/>
<dbReference type="Pfam" id="PF13193">
    <property type="entry name" value="AMP-binding_C"/>
    <property type="match status" value="1"/>
</dbReference>
<reference evidence="5" key="1">
    <citation type="submission" date="2021-01" db="UniProtKB">
        <authorList>
            <consortium name="EnsemblPlants"/>
        </authorList>
    </citation>
    <scope>IDENTIFICATION</scope>
</reference>
<dbReference type="InterPro" id="IPR000873">
    <property type="entry name" value="AMP-dep_synth/lig_dom"/>
</dbReference>
<dbReference type="Gramene" id="Kaladp0081s0355.1.v1.1">
    <property type="protein sequence ID" value="Kaladp0081s0355.1.v1.1"/>
    <property type="gene ID" value="Kaladp0081s0355.v1.1"/>
</dbReference>
<evidence type="ECO:0000313" key="5">
    <source>
        <dbReference type="EnsemblPlants" id="Kaladp0081s0355.1.v1.1"/>
    </source>
</evidence>
<evidence type="ECO:0000259" key="4">
    <source>
        <dbReference type="Pfam" id="PF13193"/>
    </source>
</evidence>
<dbReference type="EnsemblPlants" id="Kaladp0081s0355.1.v1.1">
    <property type="protein sequence ID" value="Kaladp0081s0355.1.v1.1"/>
    <property type="gene ID" value="Kaladp0081s0355.v1.1"/>
</dbReference>
<dbReference type="SUPFAM" id="SSF56801">
    <property type="entry name" value="Acetyl-CoA synthetase-like"/>
    <property type="match status" value="1"/>
</dbReference>
<accession>A0A7N0UTJ8</accession>
<dbReference type="Pfam" id="PF00501">
    <property type="entry name" value="AMP-binding"/>
    <property type="match status" value="1"/>
</dbReference>
<dbReference type="OMA" id="HWVNIST"/>
<dbReference type="AlphaFoldDB" id="A0A7N0UTJ8"/>
<dbReference type="InterPro" id="IPR025110">
    <property type="entry name" value="AMP-bd_C"/>
</dbReference>
<dbReference type="PANTHER" id="PTHR24096">
    <property type="entry name" value="LONG-CHAIN-FATTY-ACID--COA LIGASE"/>
    <property type="match status" value="1"/>
</dbReference>
<evidence type="ECO:0000256" key="1">
    <source>
        <dbReference type="ARBA" id="ARBA00006432"/>
    </source>
</evidence>
<dbReference type="Gene3D" id="3.40.50.12780">
    <property type="entry name" value="N-terminal domain of ligase-like"/>
    <property type="match status" value="2"/>
</dbReference>
<dbReference type="PANTHER" id="PTHR24096:SF251">
    <property type="entry name" value="4-COUMARATE--COA LIGASE-LIKE 9"/>
    <property type="match status" value="1"/>
</dbReference>
<keyword evidence="2" id="KW-0436">Ligase</keyword>